<dbReference type="InterPro" id="IPR029044">
    <property type="entry name" value="Nucleotide-diphossugar_trans"/>
</dbReference>
<reference evidence="6" key="2">
    <citation type="submission" date="2023-06" db="EMBL/GenBank/DDBJ databases">
        <authorList>
            <consortium name="Lawrence Berkeley National Laboratory"/>
            <person name="Mondo S.J."/>
            <person name="Hensen N."/>
            <person name="Bonometti L."/>
            <person name="Westerberg I."/>
            <person name="Brannstrom I.O."/>
            <person name="Guillou S."/>
            <person name="Cros-Aarteil S."/>
            <person name="Calhoun S."/>
            <person name="Haridas S."/>
            <person name="Kuo A."/>
            <person name="Pangilinan J."/>
            <person name="Riley R."/>
            <person name="Labutti K."/>
            <person name="Andreopoulos B."/>
            <person name="Lipzen A."/>
            <person name="Chen C."/>
            <person name="Yanf M."/>
            <person name="Daum C."/>
            <person name="Ng V."/>
            <person name="Clum A."/>
            <person name="Steindorff A."/>
            <person name="Ohm R."/>
            <person name="Martin F."/>
            <person name="Silar P."/>
            <person name="Natvig D."/>
            <person name="Lalanne C."/>
            <person name="Gautier V."/>
            <person name="Ament-Velasquez S.L."/>
            <person name="Kruys A."/>
            <person name="Hutchinson M.I."/>
            <person name="Powell A.J."/>
            <person name="Barry K."/>
            <person name="Miller A.N."/>
            <person name="Grigoriev I.V."/>
            <person name="Debuchy R."/>
            <person name="Gladieux P."/>
            <person name="Thoren M.H."/>
            <person name="Johannesson H."/>
        </authorList>
    </citation>
    <scope>NUCLEOTIDE SEQUENCE</scope>
    <source>
        <strain evidence="6">PSN324</strain>
    </source>
</reference>
<dbReference type="Proteomes" id="UP001321749">
    <property type="component" value="Unassembled WGS sequence"/>
</dbReference>
<dbReference type="GO" id="GO:0005794">
    <property type="term" value="C:Golgi apparatus"/>
    <property type="evidence" value="ECO:0007669"/>
    <property type="project" value="TreeGrafter"/>
</dbReference>
<keyword evidence="5" id="KW-0812">Transmembrane</keyword>
<evidence type="ECO:0000256" key="1">
    <source>
        <dbReference type="ARBA" id="ARBA00007677"/>
    </source>
</evidence>
<dbReference type="PANTHER" id="PTHR31121:SF2">
    <property type="entry name" value="MANNOSYLTRANSFERASE KTR5-RELATED"/>
    <property type="match status" value="1"/>
</dbReference>
<dbReference type="EMBL" id="MU864989">
    <property type="protein sequence ID" value="KAK4461566.1"/>
    <property type="molecule type" value="Genomic_DNA"/>
</dbReference>
<keyword evidence="5" id="KW-1133">Transmembrane helix</keyword>
<organism evidence="6 7">
    <name type="scientific">Cladorrhinum samala</name>
    <dbReference type="NCBI Taxonomy" id="585594"/>
    <lineage>
        <taxon>Eukaryota</taxon>
        <taxon>Fungi</taxon>
        <taxon>Dikarya</taxon>
        <taxon>Ascomycota</taxon>
        <taxon>Pezizomycotina</taxon>
        <taxon>Sordariomycetes</taxon>
        <taxon>Sordariomycetidae</taxon>
        <taxon>Sordariales</taxon>
        <taxon>Podosporaceae</taxon>
        <taxon>Cladorrhinum</taxon>
    </lineage>
</organism>
<accession>A0AAV9HP37</accession>
<gene>
    <name evidence="6" type="ORF">QBC42DRAFT_92577</name>
</gene>
<reference evidence="6" key="1">
    <citation type="journal article" date="2023" name="Mol. Phylogenet. Evol.">
        <title>Genome-scale phylogeny and comparative genomics of the fungal order Sordariales.</title>
        <authorList>
            <person name="Hensen N."/>
            <person name="Bonometti L."/>
            <person name="Westerberg I."/>
            <person name="Brannstrom I.O."/>
            <person name="Guillou S."/>
            <person name="Cros-Aarteil S."/>
            <person name="Calhoun S."/>
            <person name="Haridas S."/>
            <person name="Kuo A."/>
            <person name="Mondo S."/>
            <person name="Pangilinan J."/>
            <person name="Riley R."/>
            <person name="LaButti K."/>
            <person name="Andreopoulos B."/>
            <person name="Lipzen A."/>
            <person name="Chen C."/>
            <person name="Yan M."/>
            <person name="Daum C."/>
            <person name="Ng V."/>
            <person name="Clum A."/>
            <person name="Steindorff A."/>
            <person name="Ohm R.A."/>
            <person name="Martin F."/>
            <person name="Silar P."/>
            <person name="Natvig D.O."/>
            <person name="Lalanne C."/>
            <person name="Gautier V."/>
            <person name="Ament-Velasquez S.L."/>
            <person name="Kruys A."/>
            <person name="Hutchinson M.I."/>
            <person name="Powell A.J."/>
            <person name="Barry K."/>
            <person name="Miller A.N."/>
            <person name="Grigoriev I.V."/>
            <person name="Debuchy R."/>
            <person name="Gladieux P."/>
            <person name="Hiltunen Thoren M."/>
            <person name="Johannesson H."/>
        </authorList>
    </citation>
    <scope>NUCLEOTIDE SEQUENCE</scope>
    <source>
        <strain evidence="6">PSN324</strain>
    </source>
</reference>
<dbReference type="GO" id="GO:0000032">
    <property type="term" value="P:cell wall mannoprotein biosynthetic process"/>
    <property type="evidence" value="ECO:0007669"/>
    <property type="project" value="TreeGrafter"/>
</dbReference>
<dbReference type="PANTHER" id="PTHR31121">
    <property type="entry name" value="ALPHA-1,2 MANNOSYLTRANSFERASE KTR1"/>
    <property type="match status" value="1"/>
</dbReference>
<dbReference type="GO" id="GO:0006487">
    <property type="term" value="P:protein N-linked glycosylation"/>
    <property type="evidence" value="ECO:0007669"/>
    <property type="project" value="TreeGrafter"/>
</dbReference>
<evidence type="ECO:0000256" key="4">
    <source>
        <dbReference type="PIRSR" id="PIRSR018153-1"/>
    </source>
</evidence>
<name>A0AAV9HP37_9PEZI</name>
<dbReference type="Gene3D" id="3.90.550.10">
    <property type="entry name" value="Spore Coat Polysaccharide Biosynthesis Protein SpsA, Chain A"/>
    <property type="match status" value="1"/>
</dbReference>
<keyword evidence="2 6" id="KW-0328">Glycosyltransferase</keyword>
<dbReference type="InterPro" id="IPR002685">
    <property type="entry name" value="Glyco_trans_15"/>
</dbReference>
<comment type="similarity">
    <text evidence="1">Belongs to the glycosyltransferase 15 family.</text>
</comment>
<dbReference type="GO" id="GO:0016020">
    <property type="term" value="C:membrane"/>
    <property type="evidence" value="ECO:0007669"/>
    <property type="project" value="InterPro"/>
</dbReference>
<evidence type="ECO:0000256" key="2">
    <source>
        <dbReference type="ARBA" id="ARBA00022676"/>
    </source>
</evidence>
<protein>
    <submittedName>
        <fullName evidence="6">Mannosyltransferase KTR5</fullName>
    </submittedName>
</protein>
<feature type="transmembrane region" description="Helical" evidence="5">
    <location>
        <begin position="52"/>
        <end position="75"/>
    </location>
</feature>
<evidence type="ECO:0000313" key="7">
    <source>
        <dbReference type="Proteomes" id="UP001321749"/>
    </source>
</evidence>
<dbReference type="AlphaFoldDB" id="A0AAV9HP37"/>
<sequence>MDLLRRAGKYVPAAGRLQLPVTDEKGKGKPKTLASRLAYLRRPMRLKGNSTVSVPLGVVVLFPVIVVILILVLFVRHPGSPGRILIPAGAPPAIRKISEKHDKVFVTGCLEPDTSKPRANAAFVVLARNKELDGVIQSMKSIERHFNRWYNYPYVFLNDGDFDDTFKETVKNYTAAGVEFGKVGPDMWGYPDWVDPKVAKEGINKQGDNAIMYGGMESYHFMCRFYSGFFYKHELLQKYEWYWRLEPEISYFCDITYDPFLKMIEANKTYGFTIAVKELRETVPNIFRYASAYMRLKGLKSKGLWEMFVEPQPEKESETSKAQDLPEEIFRNEPVRLPDIDPEAMEGEKYNMCHFWSNFEIARLDFFRSQEYEDFFQMMDRSGGFWMERWGDAPIHSLAAGALLSPKDIHYFRDFGYRHTTIQHCPANAPARQLPREPWLEKTTLDERKRIEEDKYWEDIDEPKENGVGCRCRCDTDIVDVEGKDGSCLAEWVDVAGGWASP</sequence>
<evidence type="ECO:0000256" key="5">
    <source>
        <dbReference type="SAM" id="Phobius"/>
    </source>
</evidence>
<dbReference type="SUPFAM" id="SSF53448">
    <property type="entry name" value="Nucleotide-diphospho-sugar transferases"/>
    <property type="match status" value="1"/>
</dbReference>
<comment type="caution">
    <text evidence="6">The sequence shown here is derived from an EMBL/GenBank/DDBJ whole genome shotgun (WGS) entry which is preliminary data.</text>
</comment>
<keyword evidence="5" id="KW-0472">Membrane</keyword>
<feature type="active site" description="Nucleophile" evidence="4">
    <location>
        <position position="360"/>
    </location>
</feature>
<dbReference type="Pfam" id="PF01793">
    <property type="entry name" value="Glyco_transf_15"/>
    <property type="match status" value="1"/>
</dbReference>
<keyword evidence="7" id="KW-1185">Reference proteome</keyword>
<dbReference type="PIRSF" id="PIRSF018153">
    <property type="entry name" value="Glyco_trans_15"/>
    <property type="match status" value="1"/>
</dbReference>
<dbReference type="GO" id="GO:0000026">
    <property type="term" value="F:alpha-1,2-mannosyltransferase activity"/>
    <property type="evidence" value="ECO:0007669"/>
    <property type="project" value="TreeGrafter"/>
</dbReference>
<proteinExistence type="inferred from homology"/>
<keyword evidence="3" id="KW-0808">Transferase</keyword>
<evidence type="ECO:0000256" key="3">
    <source>
        <dbReference type="ARBA" id="ARBA00022679"/>
    </source>
</evidence>
<evidence type="ECO:0000313" key="6">
    <source>
        <dbReference type="EMBL" id="KAK4461566.1"/>
    </source>
</evidence>